<accession>A0A9W7J0B7</accession>
<reference evidence="2" key="1">
    <citation type="submission" date="2023-05" db="EMBL/GenBank/DDBJ databases">
        <title>Genome and transcriptome analyses reveal genes involved in the formation of fine ridges on petal epidermal cells in Hibiscus trionum.</title>
        <authorList>
            <person name="Koshimizu S."/>
            <person name="Masuda S."/>
            <person name="Ishii T."/>
            <person name="Shirasu K."/>
            <person name="Hoshino A."/>
            <person name="Arita M."/>
        </authorList>
    </citation>
    <scope>NUCLEOTIDE SEQUENCE</scope>
    <source>
        <strain evidence="2">Hamamatsu line</strain>
    </source>
</reference>
<evidence type="ECO:0000256" key="1">
    <source>
        <dbReference type="SAM" id="MobiDB-lite"/>
    </source>
</evidence>
<dbReference type="AlphaFoldDB" id="A0A9W7J0B7"/>
<feature type="compositionally biased region" description="Acidic residues" evidence="1">
    <location>
        <begin position="162"/>
        <end position="172"/>
    </location>
</feature>
<dbReference type="EMBL" id="BSYR01000045">
    <property type="protein sequence ID" value="GMJ05810.1"/>
    <property type="molecule type" value="Genomic_DNA"/>
</dbReference>
<name>A0A9W7J0B7_HIBTR</name>
<gene>
    <name evidence="2" type="ORF">HRI_004250200</name>
</gene>
<dbReference type="OrthoDB" id="1707722at2759"/>
<sequence length="204" mass="22230">MQSSEPDGPTTPISPLETSGRLPSHVFRTTTANRVEWSATSNDSLFSINAGNMSFNKEQMELMSKSGEFGYNYDPFISSPLMELPTTRLFTETDTNGGNCNESAAELAPHSRNLSQLSDASVKSFAFPILTGDEDKTQQSEPSTNPKESPDTPTENPKAEAPEENPEPEAPEETPKQESLKSQSQKNAGSKKWFTCFSCCASCS</sequence>
<comment type="caution">
    <text evidence="2">The sequence shown here is derived from an EMBL/GenBank/DDBJ whole genome shotgun (WGS) entry which is preliminary data.</text>
</comment>
<evidence type="ECO:0000313" key="3">
    <source>
        <dbReference type="Proteomes" id="UP001165190"/>
    </source>
</evidence>
<feature type="region of interest" description="Disordered" evidence="1">
    <location>
        <begin position="132"/>
        <end position="190"/>
    </location>
</feature>
<organism evidence="2 3">
    <name type="scientific">Hibiscus trionum</name>
    <name type="common">Flower of an hour</name>
    <dbReference type="NCBI Taxonomy" id="183268"/>
    <lineage>
        <taxon>Eukaryota</taxon>
        <taxon>Viridiplantae</taxon>
        <taxon>Streptophyta</taxon>
        <taxon>Embryophyta</taxon>
        <taxon>Tracheophyta</taxon>
        <taxon>Spermatophyta</taxon>
        <taxon>Magnoliopsida</taxon>
        <taxon>eudicotyledons</taxon>
        <taxon>Gunneridae</taxon>
        <taxon>Pentapetalae</taxon>
        <taxon>rosids</taxon>
        <taxon>malvids</taxon>
        <taxon>Malvales</taxon>
        <taxon>Malvaceae</taxon>
        <taxon>Malvoideae</taxon>
        <taxon>Hibiscus</taxon>
    </lineage>
</organism>
<proteinExistence type="predicted"/>
<protein>
    <submittedName>
        <fullName evidence="2">Uncharacterized protein</fullName>
    </submittedName>
</protein>
<dbReference type="Proteomes" id="UP001165190">
    <property type="component" value="Unassembled WGS sequence"/>
</dbReference>
<feature type="compositionally biased region" description="Polar residues" evidence="1">
    <location>
        <begin position="1"/>
        <end position="17"/>
    </location>
</feature>
<feature type="region of interest" description="Disordered" evidence="1">
    <location>
        <begin position="1"/>
        <end position="24"/>
    </location>
</feature>
<keyword evidence="3" id="KW-1185">Reference proteome</keyword>
<dbReference type="PANTHER" id="PTHR33673">
    <property type="entry name" value="SUPPRESSOR SRP40-LIKE PROTEIN"/>
    <property type="match status" value="1"/>
</dbReference>
<evidence type="ECO:0000313" key="2">
    <source>
        <dbReference type="EMBL" id="GMJ05810.1"/>
    </source>
</evidence>
<dbReference type="PANTHER" id="PTHR33673:SF38">
    <property type="entry name" value="CHROMODOMAIN-HELICASE-DNA-BINDING PROTEIN 7-LIKE"/>
    <property type="match status" value="1"/>
</dbReference>